<name>A0A9W6Z4H6_AMBMO</name>
<reference evidence="1" key="1">
    <citation type="submission" date="2023-04" db="EMBL/GenBank/DDBJ databases">
        <title>Ambrosiozyma monospora NBRC 1965.</title>
        <authorList>
            <person name="Ichikawa N."/>
            <person name="Sato H."/>
            <person name="Tonouchi N."/>
        </authorList>
    </citation>
    <scope>NUCLEOTIDE SEQUENCE</scope>
    <source>
        <strain evidence="1">NBRC 1965</strain>
    </source>
</reference>
<evidence type="ECO:0000313" key="2">
    <source>
        <dbReference type="Proteomes" id="UP001165063"/>
    </source>
</evidence>
<dbReference type="AlphaFoldDB" id="A0A9W6Z4H6"/>
<keyword evidence="2" id="KW-1185">Reference proteome</keyword>
<sequence length="326" mass="36938">MDPLNTPINPYVTRAKLYLQQVMSRLPTTLTVFDDNTKLSSKRIYGAWQQQLLQKLGFLEYGLVDFLFTTQIPRPENLDLTAADLESLNVVYQQFATLVTDLSIHPELIKVYSSLFLTGVNMFSAITTALSVPPTRQSHQFVEKFLDLKSMSPSEAFAFLLEFKFIFTPQFTLDNFLALSCLSVFNNAQIQNRILDSADGTPLTLTQLHAPLQELLFSPSRTSVNQQPTTLAVTTGRAGTRSGKIYPPCTHCKRTNHSPDRCWKHMKEEAKKKKEQSSPPVQSWCCTHSSDPCESYLTTEEKQDTTNYWVDTGSTVHISNNKLWHS</sequence>
<proteinExistence type="predicted"/>
<organism evidence="1 2">
    <name type="scientific">Ambrosiozyma monospora</name>
    <name type="common">Yeast</name>
    <name type="synonym">Endomycopsis monosporus</name>
    <dbReference type="NCBI Taxonomy" id="43982"/>
    <lineage>
        <taxon>Eukaryota</taxon>
        <taxon>Fungi</taxon>
        <taxon>Dikarya</taxon>
        <taxon>Ascomycota</taxon>
        <taxon>Saccharomycotina</taxon>
        <taxon>Pichiomycetes</taxon>
        <taxon>Pichiales</taxon>
        <taxon>Pichiaceae</taxon>
        <taxon>Ambrosiozyma</taxon>
    </lineage>
</organism>
<comment type="caution">
    <text evidence="1">The sequence shown here is derived from an EMBL/GenBank/DDBJ whole genome shotgun (WGS) entry which is preliminary data.</text>
</comment>
<protein>
    <submittedName>
        <fullName evidence="1">Unnamed protein product</fullName>
    </submittedName>
</protein>
<accession>A0A9W6Z4H6</accession>
<gene>
    <name evidence="1" type="ORF">Amon01_000811700</name>
</gene>
<evidence type="ECO:0000313" key="1">
    <source>
        <dbReference type="EMBL" id="GMG56048.1"/>
    </source>
</evidence>
<dbReference type="EMBL" id="BSXU01006681">
    <property type="protein sequence ID" value="GMG56048.1"/>
    <property type="molecule type" value="Genomic_DNA"/>
</dbReference>
<dbReference type="Proteomes" id="UP001165063">
    <property type="component" value="Unassembled WGS sequence"/>
</dbReference>